<feature type="compositionally biased region" description="Polar residues" evidence="1">
    <location>
        <begin position="432"/>
        <end position="446"/>
    </location>
</feature>
<dbReference type="PROSITE" id="PS51840">
    <property type="entry name" value="C2_NT"/>
    <property type="match status" value="1"/>
</dbReference>
<feature type="compositionally biased region" description="Low complexity" evidence="1">
    <location>
        <begin position="236"/>
        <end position="247"/>
    </location>
</feature>
<evidence type="ECO:0000256" key="1">
    <source>
        <dbReference type="SAM" id="MobiDB-lite"/>
    </source>
</evidence>
<dbReference type="InterPro" id="IPR039931">
    <property type="entry name" value="EEIG1/2-like"/>
</dbReference>
<feature type="region of interest" description="Disordered" evidence="1">
    <location>
        <begin position="401"/>
        <end position="465"/>
    </location>
</feature>
<gene>
    <name evidence="3" type="primary">SMKI02G0280</name>
    <name evidence="3" type="ORF">SMKI_02G0280</name>
</gene>
<dbReference type="InterPro" id="IPR019448">
    <property type="entry name" value="NT-C2"/>
</dbReference>
<organism evidence="3 4">
    <name type="scientific">Saccharomyces mikatae IFO 1815</name>
    <dbReference type="NCBI Taxonomy" id="226126"/>
    <lineage>
        <taxon>Eukaryota</taxon>
        <taxon>Fungi</taxon>
        <taxon>Dikarya</taxon>
        <taxon>Ascomycota</taxon>
        <taxon>Saccharomycotina</taxon>
        <taxon>Saccharomycetes</taxon>
        <taxon>Saccharomycetales</taxon>
        <taxon>Saccharomycetaceae</taxon>
        <taxon>Saccharomyces</taxon>
    </lineage>
</organism>
<dbReference type="RefSeq" id="XP_056080282.1">
    <property type="nucleotide sequence ID" value="XM_056221575.1"/>
</dbReference>
<feature type="compositionally biased region" description="Acidic residues" evidence="1">
    <location>
        <begin position="420"/>
        <end position="431"/>
    </location>
</feature>
<dbReference type="PANTHER" id="PTHR21456">
    <property type="entry name" value="FAMILY WITH SEQUENCE SIMILARITY 102"/>
    <property type="match status" value="1"/>
</dbReference>
<name>A0AA35IUH3_SACMI</name>
<dbReference type="Pfam" id="PF10358">
    <property type="entry name" value="NT-C2"/>
    <property type="match status" value="1"/>
</dbReference>
<dbReference type="EMBL" id="OX365758">
    <property type="protein sequence ID" value="CAI4037165.1"/>
    <property type="molecule type" value="Genomic_DNA"/>
</dbReference>
<proteinExistence type="predicted"/>
<protein>
    <recommendedName>
        <fullName evidence="2">C2 NT-type domain-containing protein</fullName>
    </recommendedName>
</protein>
<evidence type="ECO:0000313" key="3">
    <source>
        <dbReference type="EMBL" id="CAI4037165.1"/>
    </source>
</evidence>
<dbReference type="GeneID" id="80916378"/>
<evidence type="ECO:0000259" key="2">
    <source>
        <dbReference type="PROSITE" id="PS51840"/>
    </source>
</evidence>
<sequence>MPFNHNSKAKRPKFLLDLQIKELVNIPQSSGYCYTKWRLKDGTGTSGHKIALDGEHQSASTQSRGTTKHVHVQHHRAQWNYSLDKPILVKLHLDKNGRFLKKALVLDVFFEFADANSTLTPSSSTNGKVKKTTHANATALTATGNNSYSQKITGKLLLGTVEVDITEYVKEDETPTMNRFLLKHSKVNSIINISLLLKLVRGSYQDFNISKSFTNGQLANFRPGINTILDNTSELSSPTSTSIQISPKNTFSNSNGIGTSAVKSSTNGPGNNTSIKSPTSTNKSSRATTKPGLSTTISSSMSPLIESLYQKTFKLPWDPRPGEFTPRECVEDILQGGNGWAKNEKGINLIDLQALRLNEMEEEYYNPNYGNYPGNKANSWPPNPSDDGYSTMGKREYLEKKQNWSHMSRAQRAKLRTHDDEDQENIVDNEESGQNNDVVEDSNPTDFLTDRIRENKNWSTITPTS</sequence>
<keyword evidence="4" id="KW-1185">Reference proteome</keyword>
<dbReference type="AlphaFoldDB" id="A0AA35IUH3"/>
<reference evidence="3" key="1">
    <citation type="submission" date="2022-10" db="EMBL/GenBank/DDBJ databases">
        <authorList>
            <person name="Byrne P K."/>
        </authorList>
    </citation>
    <scope>NUCLEOTIDE SEQUENCE</scope>
    <source>
        <strain evidence="3">IFO1815</strain>
    </source>
</reference>
<evidence type="ECO:0000313" key="4">
    <source>
        <dbReference type="Proteomes" id="UP001161438"/>
    </source>
</evidence>
<dbReference type="Proteomes" id="UP001161438">
    <property type="component" value="Chromosome 2"/>
</dbReference>
<feature type="compositionally biased region" description="Polar residues" evidence="1">
    <location>
        <begin position="248"/>
        <end position="298"/>
    </location>
</feature>
<feature type="region of interest" description="Disordered" evidence="1">
    <location>
        <begin position="232"/>
        <end position="298"/>
    </location>
</feature>
<dbReference type="PANTHER" id="PTHR21456:SF1">
    <property type="entry name" value="C2 NT-TYPE DOMAIN-CONTAINING PROTEIN"/>
    <property type="match status" value="1"/>
</dbReference>
<feature type="domain" description="C2 NT-type" evidence="2">
    <location>
        <begin position="4"/>
        <end position="199"/>
    </location>
</feature>
<accession>A0AA35IUH3</accession>